<reference evidence="1 2" key="1">
    <citation type="journal article" date="2009" name="Stand. Genomic Sci.">
        <title>Complete genome sequence of Rhodothermus marinus type strain (R-10).</title>
        <authorList>
            <person name="Nolan M."/>
            <person name="Tindall B.J."/>
            <person name="Pomrenke H."/>
            <person name="Lapidus A."/>
            <person name="Copeland A."/>
            <person name="Glavina Del Rio T."/>
            <person name="Lucas S."/>
            <person name="Chen F."/>
            <person name="Tice H."/>
            <person name="Cheng J.F."/>
            <person name="Saunders E."/>
            <person name="Han C."/>
            <person name="Bruce D."/>
            <person name="Goodwin L."/>
            <person name="Chain P."/>
            <person name="Pitluck S."/>
            <person name="Ovchinikova G."/>
            <person name="Pati A."/>
            <person name="Ivanova N."/>
            <person name="Mavromatis K."/>
            <person name="Chen A."/>
            <person name="Palaniappan K."/>
            <person name="Land M."/>
            <person name="Hauser L."/>
            <person name="Chang Y.J."/>
            <person name="Jeffries C.D."/>
            <person name="Brettin T."/>
            <person name="Goker M."/>
            <person name="Bristow J."/>
            <person name="Eisen J.A."/>
            <person name="Markowitz V."/>
            <person name="Hugenholtz P."/>
            <person name="Kyrpides N.C."/>
            <person name="Klenk H.P."/>
            <person name="Detter J.C."/>
        </authorList>
    </citation>
    <scope>NUCLEOTIDE SEQUENCE [LARGE SCALE GENOMIC DNA]</scope>
    <source>
        <strain evidence="2">ATCC 43812 / DSM 4252 / R-10</strain>
    </source>
</reference>
<keyword evidence="2" id="KW-1185">Reference proteome</keyword>
<dbReference type="STRING" id="518766.Rmar_0236"/>
<dbReference type="HOGENOM" id="CLU_144651_0_0_10"/>
<gene>
    <name evidence="1" type="ordered locus">Rmar_0236</name>
</gene>
<accession>D0MDE9</accession>
<dbReference type="KEGG" id="rmr:Rmar_0236"/>
<dbReference type="RefSeq" id="WP_012842754.1">
    <property type="nucleotide sequence ID" value="NC_013501.1"/>
</dbReference>
<dbReference type="OrthoDB" id="9791971at2"/>
<dbReference type="AlphaFoldDB" id="D0MDE9"/>
<dbReference type="EMBL" id="CP001807">
    <property type="protein sequence ID" value="ACY47142.1"/>
    <property type="molecule type" value="Genomic_DNA"/>
</dbReference>
<sequence>MAFTFSDEDIQRIAAALGVAPQIEGSSVRFSLFDPESGRRLTLEIQRALQLPPALQEVMPPNLVSVYTPSSFLQLQGCTGYLASQELGEVIFFGRQQGFVSGLVVEREVGCSLYANVHERLLSADFMQLPPEMVMSSVALSMSETLFNDLDESSS</sequence>
<protein>
    <submittedName>
        <fullName evidence="1">Uncharacterized protein</fullName>
    </submittedName>
</protein>
<organism evidence="1 2">
    <name type="scientific">Rhodothermus marinus (strain ATCC 43812 / DSM 4252 / R-10)</name>
    <name type="common">Rhodothermus obamensis</name>
    <dbReference type="NCBI Taxonomy" id="518766"/>
    <lineage>
        <taxon>Bacteria</taxon>
        <taxon>Pseudomonadati</taxon>
        <taxon>Rhodothermota</taxon>
        <taxon>Rhodothermia</taxon>
        <taxon>Rhodothermales</taxon>
        <taxon>Rhodothermaceae</taxon>
        <taxon>Rhodothermus</taxon>
    </lineage>
</organism>
<dbReference type="Proteomes" id="UP000002221">
    <property type="component" value="Chromosome"/>
</dbReference>
<name>D0MDE9_RHOM4</name>
<evidence type="ECO:0000313" key="1">
    <source>
        <dbReference type="EMBL" id="ACY47142.1"/>
    </source>
</evidence>
<proteinExistence type="predicted"/>
<dbReference type="eggNOG" id="ENOG50332PD">
    <property type="taxonomic scope" value="Bacteria"/>
</dbReference>
<evidence type="ECO:0000313" key="2">
    <source>
        <dbReference type="Proteomes" id="UP000002221"/>
    </source>
</evidence>